<feature type="region of interest" description="Disordered" evidence="1">
    <location>
        <begin position="402"/>
        <end position="453"/>
    </location>
</feature>
<feature type="region of interest" description="Disordered" evidence="1">
    <location>
        <begin position="697"/>
        <end position="761"/>
    </location>
</feature>
<dbReference type="Proteomes" id="UP001283361">
    <property type="component" value="Unassembled WGS sequence"/>
</dbReference>
<feature type="compositionally biased region" description="Basic and acidic residues" evidence="1">
    <location>
        <begin position="218"/>
        <end position="245"/>
    </location>
</feature>
<comment type="caution">
    <text evidence="3">The sequence shown here is derived from an EMBL/GenBank/DDBJ whole genome shotgun (WGS) entry which is preliminary data.</text>
</comment>
<dbReference type="InterPro" id="IPR001478">
    <property type="entry name" value="PDZ"/>
</dbReference>
<proteinExistence type="predicted"/>
<evidence type="ECO:0000313" key="3">
    <source>
        <dbReference type="EMBL" id="KAK3745038.1"/>
    </source>
</evidence>
<dbReference type="PANTHER" id="PTHR15545">
    <property type="entry name" value="PDZ DOMAIN CONTAINING RING FINGER PROTEIN 3, 4"/>
    <property type="match status" value="1"/>
</dbReference>
<evidence type="ECO:0000256" key="1">
    <source>
        <dbReference type="SAM" id="MobiDB-lite"/>
    </source>
</evidence>
<dbReference type="SMART" id="SM00228">
    <property type="entry name" value="PDZ"/>
    <property type="match status" value="1"/>
</dbReference>
<organism evidence="3 4">
    <name type="scientific">Elysia crispata</name>
    <name type="common">lettuce slug</name>
    <dbReference type="NCBI Taxonomy" id="231223"/>
    <lineage>
        <taxon>Eukaryota</taxon>
        <taxon>Metazoa</taxon>
        <taxon>Spiralia</taxon>
        <taxon>Lophotrochozoa</taxon>
        <taxon>Mollusca</taxon>
        <taxon>Gastropoda</taxon>
        <taxon>Heterobranchia</taxon>
        <taxon>Euthyneura</taxon>
        <taxon>Panpulmonata</taxon>
        <taxon>Sacoglossa</taxon>
        <taxon>Placobranchoidea</taxon>
        <taxon>Plakobranchidae</taxon>
        <taxon>Elysia</taxon>
    </lineage>
</organism>
<accession>A0AAE1CZ18</accession>
<feature type="compositionally biased region" description="Polar residues" evidence="1">
    <location>
        <begin position="247"/>
        <end position="258"/>
    </location>
</feature>
<gene>
    <name evidence="3" type="ORF">RRG08_037653</name>
</gene>
<feature type="compositionally biased region" description="Low complexity" evidence="1">
    <location>
        <begin position="404"/>
        <end position="423"/>
    </location>
</feature>
<feature type="compositionally biased region" description="Low complexity" evidence="1">
    <location>
        <begin position="615"/>
        <end position="644"/>
    </location>
</feature>
<dbReference type="AlphaFoldDB" id="A0AAE1CZ18"/>
<dbReference type="Gene3D" id="2.30.42.10">
    <property type="match status" value="1"/>
</dbReference>
<evidence type="ECO:0000313" key="4">
    <source>
        <dbReference type="Proteomes" id="UP001283361"/>
    </source>
</evidence>
<feature type="compositionally biased region" description="Low complexity" evidence="1">
    <location>
        <begin position="482"/>
        <end position="497"/>
    </location>
</feature>
<sequence>MFYQPITPRSRLEGHRVTGSGVFRERSKGFQEIPQQHRGALNGDSPLLTSMNKLNGWHGYNFVMENLPFVFNYMEVVLRRTSTEEKLGLTLCYGSLDDDMTDIFISEVDPFSIAGKDGRIKEGDQIVQINGVDVRSRSEAISLFSGHGTDISLTVARAQLQCDDGFMEEPNMVLDELHMDLLEKHHQDNMQFMASMLARRHLDEEGGTTDTGTTENSSQKHEKDSGVGRTDESTRNDESSEHENFDSESLITPPSTASKTRHHSNDSFLSGSDIPTEVPSGSHRPLAAGTGRGEGARKGSESSLERELAILNREMEEIQVECQGLVDNHLRQQLQQQHHHQQQLQHQQQTQQQLLLQQQQLLQLHGHPLLTNSYNEAILRPDLQKNSPRVVPRMGTRMEFNKYPAPGDLPAGPAPGGSSKLPGQAAGRGGQACSPSAGVSSPAPGGGSISPEEHIYDLPMNIYSTAKPAGPSRLPGGRGEESGVSGVSTTNTVSSTSTGGFGLGGPCYREADLLWTTTSAYNTGGDSCRSTPLTLELNPASMSPNQPAGLNGSLLCLTTPTPTNSAHVYHFLSSSNGMTSDTEKQTQTPSSGNGKTGRADYSSEDSGHGRHHHNNNNNNNNGASAQGKPSASSSSQALKAMSLSGENPNSQGGVRPGMPMDSDSLQELYLRCADVMYTNRANLQHTISVQQKLFQQQMDQQAKARGAGPQGGSPLIHSPGHSTPGSGSNDAAPDAAKNSPGGGQTAPSDSGQMEWVVKRRPDGTRYITRRPVRSKLLKERAKKISEERCGMTTDDDAMSEMKTGRYWSKEDRKRHLEKAKDYKRKKEILVKAKMETLKEIEEKKEVNIVELSHRKMMKHKGKKVFDNFTTVKEMLAHGNKNTDGKTYNPLLSVTTV</sequence>
<dbReference type="EMBL" id="JAWDGP010006239">
    <property type="protein sequence ID" value="KAK3745038.1"/>
    <property type="molecule type" value="Genomic_DNA"/>
</dbReference>
<name>A0AAE1CZ18_9GAST</name>
<feature type="region of interest" description="Disordered" evidence="1">
    <location>
        <begin position="204"/>
        <end position="302"/>
    </location>
</feature>
<feature type="domain" description="PDZ" evidence="2">
    <location>
        <begin position="75"/>
        <end position="159"/>
    </location>
</feature>
<dbReference type="PROSITE" id="PS50106">
    <property type="entry name" value="PDZ"/>
    <property type="match status" value="1"/>
</dbReference>
<feature type="region of interest" description="Disordered" evidence="1">
    <location>
        <begin position="576"/>
        <end position="661"/>
    </location>
</feature>
<feature type="region of interest" description="Disordered" evidence="1">
    <location>
        <begin position="466"/>
        <end position="497"/>
    </location>
</feature>
<reference evidence="3" key="1">
    <citation type="journal article" date="2023" name="G3 (Bethesda)">
        <title>A reference genome for the long-term kleptoplast-retaining sea slug Elysia crispata morphotype clarki.</title>
        <authorList>
            <person name="Eastman K.E."/>
            <person name="Pendleton A.L."/>
            <person name="Shaikh M.A."/>
            <person name="Suttiyut T."/>
            <person name="Ogas R."/>
            <person name="Tomko P."/>
            <person name="Gavelis G."/>
            <person name="Widhalm J.R."/>
            <person name="Wisecaver J.H."/>
        </authorList>
    </citation>
    <scope>NUCLEOTIDE SEQUENCE</scope>
    <source>
        <strain evidence="3">ECLA1</strain>
    </source>
</reference>
<protein>
    <recommendedName>
        <fullName evidence="2">PDZ domain-containing protein</fullName>
    </recommendedName>
</protein>
<dbReference type="SUPFAM" id="SSF50156">
    <property type="entry name" value="PDZ domain-like"/>
    <property type="match status" value="1"/>
</dbReference>
<evidence type="ECO:0000259" key="2">
    <source>
        <dbReference type="PROSITE" id="PS50106"/>
    </source>
</evidence>
<feature type="compositionally biased region" description="Low complexity" evidence="1">
    <location>
        <begin position="434"/>
        <end position="443"/>
    </location>
</feature>
<dbReference type="Pfam" id="PF00595">
    <property type="entry name" value="PDZ"/>
    <property type="match status" value="1"/>
</dbReference>
<dbReference type="InterPro" id="IPR051971">
    <property type="entry name" value="E3_ubiquitin-PDZ_ligase"/>
</dbReference>
<feature type="compositionally biased region" description="Polar residues" evidence="1">
    <location>
        <begin position="576"/>
        <end position="593"/>
    </location>
</feature>
<dbReference type="CDD" id="cd06716">
    <property type="entry name" value="PDZ2-PDZRN4-like"/>
    <property type="match status" value="1"/>
</dbReference>
<feature type="compositionally biased region" description="Low complexity" evidence="1">
    <location>
        <begin position="717"/>
        <end position="728"/>
    </location>
</feature>
<keyword evidence="4" id="KW-1185">Reference proteome</keyword>
<dbReference type="PANTHER" id="PTHR15545:SF8">
    <property type="entry name" value="SLO-INTERACTING PROTEIN 1"/>
    <property type="match status" value="1"/>
</dbReference>
<dbReference type="InterPro" id="IPR036034">
    <property type="entry name" value="PDZ_sf"/>
</dbReference>